<feature type="compositionally biased region" description="Polar residues" evidence="1">
    <location>
        <begin position="20"/>
        <end position="38"/>
    </location>
</feature>
<dbReference type="AlphaFoldDB" id="A0A7L5DJK6"/>
<feature type="signal peptide" evidence="2">
    <location>
        <begin position="1"/>
        <end position="20"/>
    </location>
</feature>
<evidence type="ECO:0000313" key="4">
    <source>
        <dbReference type="Proteomes" id="UP000501128"/>
    </source>
</evidence>
<feature type="compositionally biased region" description="Pro residues" evidence="1">
    <location>
        <begin position="140"/>
        <end position="154"/>
    </location>
</feature>
<feature type="compositionally biased region" description="Basic and acidic residues" evidence="1">
    <location>
        <begin position="156"/>
        <end position="175"/>
    </location>
</feature>
<dbReference type="KEGG" id="srho:HH216_07495"/>
<protein>
    <submittedName>
        <fullName evidence="3">DUF1207 domain-containing protein</fullName>
    </submittedName>
</protein>
<dbReference type="Pfam" id="PF06727">
    <property type="entry name" value="DUF1207"/>
    <property type="match status" value="1"/>
</dbReference>
<keyword evidence="2" id="KW-0732">Signal</keyword>
<keyword evidence="4" id="KW-1185">Reference proteome</keyword>
<dbReference type="Proteomes" id="UP000501128">
    <property type="component" value="Chromosome"/>
</dbReference>
<feature type="chain" id="PRO_5029895535" evidence="2">
    <location>
        <begin position="21"/>
        <end position="463"/>
    </location>
</feature>
<evidence type="ECO:0000256" key="1">
    <source>
        <dbReference type="SAM" id="MobiDB-lite"/>
    </source>
</evidence>
<dbReference type="InterPro" id="IPR009599">
    <property type="entry name" value="DUF1207"/>
</dbReference>
<name>A0A7L5DJK6_9BACT</name>
<proteinExistence type="predicted"/>
<evidence type="ECO:0000313" key="3">
    <source>
        <dbReference type="EMBL" id="QJD78285.1"/>
    </source>
</evidence>
<feature type="compositionally biased region" description="Basic and acidic residues" evidence="1">
    <location>
        <begin position="39"/>
        <end position="86"/>
    </location>
</feature>
<gene>
    <name evidence="3" type="ORF">HH216_07495</name>
</gene>
<accession>A0A7L5DJK6</accession>
<dbReference type="EMBL" id="CP051677">
    <property type="protein sequence ID" value="QJD78285.1"/>
    <property type="molecule type" value="Genomic_DNA"/>
</dbReference>
<reference evidence="3 4" key="1">
    <citation type="submission" date="2020-04" db="EMBL/GenBank/DDBJ databases">
        <title>Genome sequencing of novel species.</title>
        <authorList>
            <person name="Heo J."/>
            <person name="Kim S.-J."/>
            <person name="Kim J.-S."/>
            <person name="Hong S.-B."/>
            <person name="Kwon S.-W."/>
        </authorList>
    </citation>
    <scope>NUCLEOTIDE SEQUENCE [LARGE SCALE GENOMIC DNA]</scope>
    <source>
        <strain evidence="3 4">CJU-R4</strain>
    </source>
</reference>
<feature type="region of interest" description="Disordered" evidence="1">
    <location>
        <begin position="20"/>
        <end position="197"/>
    </location>
</feature>
<dbReference type="CDD" id="cd22249">
    <property type="entry name" value="UDM1_RNF168_RNF169-like"/>
    <property type="match status" value="1"/>
</dbReference>
<evidence type="ECO:0000256" key="2">
    <source>
        <dbReference type="SAM" id="SignalP"/>
    </source>
</evidence>
<feature type="compositionally biased region" description="Basic and acidic residues" evidence="1">
    <location>
        <begin position="120"/>
        <end position="132"/>
    </location>
</feature>
<sequence length="463" mass="52636">MTKRVLMLCLTIPMTLSALAQQAPKTTPPASRTLTPAEQRQKEKNDREIQRERQIRAEWLQKQREYEARQAEKERQKQARKAEKEGTVSPRPTTAPTPAPTPTVTTAPTPVTPPAAPKPSRREERERRKRETAPAVVAPQPAPAVAPTPDPVAPAKPERVRTERVKPDRVKTERVKRPRPAADTPVTDSAGNVIAGVDPAESRPRKEFLPRGHLFDPILLDPLEAQTYGSVLPLYLINSERYVGSIVPFAFGFNKPFYRRTTAPGRSEEIVLDLASFTQFEVYFDQTARYQRRQIMNNDYKVSIQYNLRRGANNYRFRVYHLSSHLGDDYIYRNRITAPTTNSVNYEQLDALYSRTIRDWRLYGGIGVTLRKPEERKPLSAQFGAFYKKPSQQAARLVGGVDVKFFQETEFRPGVHAGVGVEVGRTANNLTFMAETYSGFRPYSQFENQTVFWLGVGVYLNPF</sequence>
<organism evidence="3 4">
    <name type="scientific">Spirosoma rhododendri</name>
    <dbReference type="NCBI Taxonomy" id="2728024"/>
    <lineage>
        <taxon>Bacteria</taxon>
        <taxon>Pseudomonadati</taxon>
        <taxon>Bacteroidota</taxon>
        <taxon>Cytophagia</taxon>
        <taxon>Cytophagales</taxon>
        <taxon>Cytophagaceae</taxon>
        <taxon>Spirosoma</taxon>
    </lineage>
</organism>
<dbReference type="RefSeq" id="WP_169550225.1">
    <property type="nucleotide sequence ID" value="NZ_CP051677.1"/>
</dbReference>